<keyword evidence="3" id="KW-1185">Reference proteome</keyword>
<dbReference type="Proteomes" id="UP000518887">
    <property type="component" value="Unassembled WGS sequence"/>
</dbReference>
<accession>A0A7W8G7B2</accession>
<evidence type="ECO:0000313" key="2">
    <source>
        <dbReference type="EMBL" id="MBB5225059.1"/>
    </source>
</evidence>
<evidence type="ECO:0000313" key="3">
    <source>
        <dbReference type="Proteomes" id="UP000518887"/>
    </source>
</evidence>
<dbReference type="EMBL" id="JACHFQ010000001">
    <property type="protein sequence ID" value="MBB5225059.1"/>
    <property type="molecule type" value="Genomic_DNA"/>
</dbReference>
<keyword evidence="1" id="KW-0472">Membrane</keyword>
<dbReference type="RefSeq" id="WP_184656938.1">
    <property type="nucleotide sequence ID" value="NZ_CP031518.1"/>
</dbReference>
<evidence type="ECO:0000256" key="1">
    <source>
        <dbReference type="SAM" id="Phobius"/>
    </source>
</evidence>
<feature type="transmembrane region" description="Helical" evidence="1">
    <location>
        <begin position="12"/>
        <end position="31"/>
    </location>
</feature>
<dbReference type="AlphaFoldDB" id="A0A7W8G7B2"/>
<gene>
    <name evidence="2" type="ORF">HNP76_000399</name>
</gene>
<reference evidence="2 3" key="1">
    <citation type="submission" date="2020-08" db="EMBL/GenBank/DDBJ databases">
        <title>Genomic Encyclopedia of Type Strains, Phase IV (KMG-IV): sequencing the most valuable type-strain genomes for metagenomic binning, comparative biology and taxonomic classification.</title>
        <authorList>
            <person name="Goeker M."/>
        </authorList>
    </citation>
    <scope>NUCLEOTIDE SEQUENCE [LARGE SCALE GENOMIC DNA]</scope>
    <source>
        <strain evidence="2 3">DSM 103462</strain>
    </source>
</reference>
<organism evidence="2 3">
    <name type="scientific">Treponema ruminis</name>
    <dbReference type="NCBI Taxonomy" id="744515"/>
    <lineage>
        <taxon>Bacteria</taxon>
        <taxon>Pseudomonadati</taxon>
        <taxon>Spirochaetota</taxon>
        <taxon>Spirochaetia</taxon>
        <taxon>Spirochaetales</taxon>
        <taxon>Treponemataceae</taxon>
        <taxon>Treponema</taxon>
    </lineage>
</organism>
<feature type="transmembrane region" description="Helical" evidence="1">
    <location>
        <begin position="75"/>
        <end position="94"/>
    </location>
</feature>
<protein>
    <submittedName>
        <fullName evidence="2">Disulfide bond formation protein DsbB</fullName>
    </submittedName>
</protein>
<comment type="caution">
    <text evidence="2">The sequence shown here is derived from an EMBL/GenBank/DDBJ whole genome shotgun (WGS) entry which is preliminary data.</text>
</comment>
<proteinExistence type="predicted"/>
<keyword evidence="1" id="KW-1133">Transmembrane helix</keyword>
<sequence>MRHIYKGQKGKVSLLLAVLMAASLCLSVFFVSQHIEHSHDDADCPVCAILQIARANFQNLNSGASISVQVQNFSLLPFSFAILLSFIIFATPVTEKTKLNN</sequence>
<name>A0A7W8G7B2_9SPIR</name>
<keyword evidence="1" id="KW-0812">Transmembrane</keyword>